<proteinExistence type="predicted"/>
<evidence type="ECO:0000259" key="2">
    <source>
        <dbReference type="Pfam" id="PF25162"/>
    </source>
</evidence>
<name>A0ABD5WLM5_9EURY</name>
<dbReference type="EMBL" id="JBHSZH010000005">
    <property type="protein sequence ID" value="MFC7081078.1"/>
    <property type="molecule type" value="Genomic_DNA"/>
</dbReference>
<accession>A0ABD5WLM5</accession>
<evidence type="ECO:0000313" key="3">
    <source>
        <dbReference type="EMBL" id="MFC7081078.1"/>
    </source>
</evidence>
<evidence type="ECO:0000313" key="4">
    <source>
        <dbReference type="Proteomes" id="UP001596407"/>
    </source>
</evidence>
<gene>
    <name evidence="3" type="ORF">ACFQJ6_14190</name>
</gene>
<feature type="domain" description="DUF7827" evidence="2">
    <location>
        <begin position="81"/>
        <end position="155"/>
    </location>
</feature>
<reference evidence="3 4" key="1">
    <citation type="journal article" date="2019" name="Int. J. Syst. Evol. Microbiol.">
        <title>The Global Catalogue of Microorganisms (GCM) 10K type strain sequencing project: providing services to taxonomists for standard genome sequencing and annotation.</title>
        <authorList>
            <consortium name="The Broad Institute Genomics Platform"/>
            <consortium name="The Broad Institute Genome Sequencing Center for Infectious Disease"/>
            <person name="Wu L."/>
            <person name="Ma J."/>
        </authorList>
    </citation>
    <scope>NUCLEOTIDE SEQUENCE [LARGE SCALE GENOMIC DNA]</scope>
    <source>
        <strain evidence="3 4">DT72</strain>
    </source>
</reference>
<dbReference type="Proteomes" id="UP001596407">
    <property type="component" value="Unassembled WGS sequence"/>
</dbReference>
<feature type="compositionally biased region" description="Low complexity" evidence="1">
    <location>
        <begin position="32"/>
        <end position="81"/>
    </location>
</feature>
<evidence type="ECO:0000256" key="1">
    <source>
        <dbReference type="SAM" id="MobiDB-lite"/>
    </source>
</evidence>
<keyword evidence="4" id="KW-1185">Reference proteome</keyword>
<dbReference type="RefSeq" id="WP_382209921.1">
    <property type="nucleotide sequence ID" value="NZ_JBHSZH010000005.1"/>
</dbReference>
<dbReference type="AlphaFoldDB" id="A0ABD5WLM5"/>
<sequence>MSLALHLRRSASCLVAILLVTAGVPAAAVGTTAAASPTGTPTGASPTGASPTAVPSVESSSAATPSTASPSTASPVSHAPSFEGGIEHVARGGVAAIPVSMAEGANATISVSGDDYSATLAVRDRDGDGSATVRLNTYDATYRAGDGDDLTVRSASDGPTPLAVGTYEVLACAGDASACDGESATAETQVTVGERSTDALRTYVAPPSANLSSLRAIDAARSSGDFTRTRTVVTNGTLVLELRASGLDGAIAARNGSNVTARFFDFLATDAARLRVEQLNPGAEIRAAVMHFAPDSTRVVADPETVATTSSPTPPT</sequence>
<feature type="region of interest" description="Disordered" evidence="1">
    <location>
        <begin position="32"/>
        <end position="83"/>
    </location>
</feature>
<protein>
    <recommendedName>
        <fullName evidence="2">DUF7827 domain-containing protein</fullName>
    </recommendedName>
</protein>
<dbReference type="Pfam" id="PF25162">
    <property type="entry name" value="DUF7827"/>
    <property type="match status" value="1"/>
</dbReference>
<comment type="caution">
    <text evidence="3">The sequence shown here is derived from an EMBL/GenBank/DDBJ whole genome shotgun (WGS) entry which is preliminary data.</text>
</comment>
<organism evidence="3 4">
    <name type="scientific">Halorussus caseinilyticus</name>
    <dbReference type="NCBI Taxonomy" id="3034025"/>
    <lineage>
        <taxon>Archaea</taxon>
        <taxon>Methanobacteriati</taxon>
        <taxon>Methanobacteriota</taxon>
        <taxon>Stenosarchaea group</taxon>
        <taxon>Halobacteria</taxon>
        <taxon>Halobacteriales</taxon>
        <taxon>Haladaptataceae</taxon>
        <taxon>Halorussus</taxon>
    </lineage>
</organism>
<dbReference type="InterPro" id="IPR057149">
    <property type="entry name" value="DUF7827"/>
</dbReference>